<reference evidence="5 6" key="1">
    <citation type="submission" date="2021-12" db="EMBL/GenBank/DDBJ databases">
        <title>Genome sequencing of bacteria with rrn-lacking chromosome and rrn-plasmid.</title>
        <authorList>
            <person name="Anda M."/>
            <person name="Iwasaki W."/>
        </authorList>
    </citation>
    <scope>NUCLEOTIDE SEQUENCE [LARGE SCALE GENOMIC DNA]</scope>
    <source>
        <strain evidence="5 6">DSM 100852</strain>
        <plasmid evidence="5 6">pFA5</plasmid>
    </source>
</reference>
<dbReference type="GO" id="GO:0022857">
    <property type="term" value="F:transmembrane transporter activity"/>
    <property type="evidence" value="ECO:0007669"/>
    <property type="project" value="InterPro"/>
</dbReference>
<dbReference type="AlphaFoldDB" id="A0AAU9CU90"/>
<feature type="transmembrane region" description="Helical" evidence="4">
    <location>
        <begin position="194"/>
        <end position="220"/>
    </location>
</feature>
<evidence type="ECO:0000256" key="1">
    <source>
        <dbReference type="ARBA" id="ARBA00022692"/>
    </source>
</evidence>
<feature type="transmembrane region" description="Helical" evidence="4">
    <location>
        <begin position="129"/>
        <end position="148"/>
    </location>
</feature>
<dbReference type="Pfam" id="PF07690">
    <property type="entry name" value="MFS_1"/>
    <property type="match status" value="1"/>
</dbReference>
<dbReference type="Proteomes" id="UP001348817">
    <property type="component" value="Plasmid pFA5"/>
</dbReference>
<feature type="transmembrane region" description="Helical" evidence="4">
    <location>
        <begin position="317"/>
        <end position="340"/>
    </location>
</feature>
<evidence type="ECO:0000256" key="2">
    <source>
        <dbReference type="ARBA" id="ARBA00022989"/>
    </source>
</evidence>
<feature type="transmembrane region" description="Helical" evidence="4">
    <location>
        <begin position="67"/>
        <end position="85"/>
    </location>
</feature>
<evidence type="ECO:0000256" key="4">
    <source>
        <dbReference type="SAM" id="Phobius"/>
    </source>
</evidence>
<dbReference type="InterPro" id="IPR036259">
    <property type="entry name" value="MFS_trans_sf"/>
</dbReference>
<keyword evidence="6" id="KW-1185">Reference proteome</keyword>
<keyword evidence="1 4" id="KW-0812">Transmembrane</keyword>
<keyword evidence="3 4" id="KW-0472">Membrane</keyword>
<dbReference type="KEGG" id="fax:FUAX_50330"/>
<geneLocation type="plasmid" evidence="5 6">
    <name>pFA5</name>
</geneLocation>
<dbReference type="RefSeq" id="WP_338395751.1">
    <property type="nucleotide sequence ID" value="NZ_AP025319.1"/>
</dbReference>
<sequence length="381" mass="42708">MFLFLFILTVAVSAGFQGWRTLFNNFAVDEIGLNGFLVGATQSFREVPGFLAFTVIFVLFLMREERLIVYATGLMGLGVLLTGFFPSFTGLMATTFIMSVGFHYFETANQSLSLQHFSKKESPHVLANLKSVTAITNILVGGLIFLLAKVSDFMTSYVVLGAIVILGAIWAYIKTPKQENAVVQQKKIILKKKYWLFYMLNFLSGARRQIFVVFSVLLLVEKYEFSVVYITALFVLNNLVSIFTNPLIAKMINRFGERITLSFEYVSLALIFLAYAYVESPWVAAGLYVLDHVFFNFSIGIKTYFQKHAEEWDIAPSMAVGFTINHIAAVVLPVLGGYLWLLDWRIPFVGAAVLSVVSLVFAQFMKPDPVLVTNPEKAEAV</sequence>
<keyword evidence="2 4" id="KW-1133">Transmembrane helix</keyword>
<organism evidence="5 6">
    <name type="scientific">Fulvitalea axinellae</name>
    <dbReference type="NCBI Taxonomy" id="1182444"/>
    <lineage>
        <taxon>Bacteria</taxon>
        <taxon>Pseudomonadati</taxon>
        <taxon>Bacteroidota</taxon>
        <taxon>Cytophagia</taxon>
        <taxon>Cytophagales</taxon>
        <taxon>Persicobacteraceae</taxon>
        <taxon>Fulvitalea</taxon>
    </lineage>
</organism>
<dbReference type="InterPro" id="IPR011701">
    <property type="entry name" value="MFS"/>
</dbReference>
<evidence type="ECO:0000313" key="6">
    <source>
        <dbReference type="Proteomes" id="UP001348817"/>
    </source>
</evidence>
<evidence type="ECO:0000256" key="3">
    <source>
        <dbReference type="ARBA" id="ARBA00023136"/>
    </source>
</evidence>
<dbReference type="SUPFAM" id="SSF103473">
    <property type="entry name" value="MFS general substrate transporter"/>
    <property type="match status" value="1"/>
</dbReference>
<name>A0AAU9CU90_9BACT</name>
<feature type="transmembrane region" description="Helical" evidence="4">
    <location>
        <begin position="154"/>
        <end position="173"/>
    </location>
</feature>
<dbReference type="Gene3D" id="1.20.1250.20">
    <property type="entry name" value="MFS general substrate transporter like domains"/>
    <property type="match status" value="2"/>
</dbReference>
<feature type="transmembrane region" description="Helical" evidence="4">
    <location>
        <begin position="91"/>
        <end position="108"/>
    </location>
</feature>
<dbReference type="EMBL" id="AP025319">
    <property type="protein sequence ID" value="BDD12601.1"/>
    <property type="molecule type" value="Genomic_DNA"/>
</dbReference>
<proteinExistence type="predicted"/>
<evidence type="ECO:0000313" key="5">
    <source>
        <dbReference type="EMBL" id="BDD12601.1"/>
    </source>
</evidence>
<accession>A0AAU9CU90</accession>
<gene>
    <name evidence="5" type="ORF">FUAX_50330</name>
</gene>
<feature type="transmembrane region" description="Helical" evidence="4">
    <location>
        <begin position="346"/>
        <end position="365"/>
    </location>
</feature>
<feature type="transmembrane region" description="Helical" evidence="4">
    <location>
        <begin position="42"/>
        <end position="60"/>
    </location>
</feature>
<protein>
    <submittedName>
        <fullName evidence="5">MFS transporter</fullName>
    </submittedName>
</protein>
<keyword evidence="5" id="KW-0614">Plasmid</keyword>
<feature type="transmembrane region" description="Helical" evidence="4">
    <location>
        <begin position="226"/>
        <end position="247"/>
    </location>
</feature>